<dbReference type="PANTHER" id="PTHR42781:SF4">
    <property type="entry name" value="SPERMIDINE_PUTRESCINE IMPORT ATP-BINDING PROTEIN POTA"/>
    <property type="match status" value="1"/>
</dbReference>
<evidence type="ECO:0000256" key="2">
    <source>
        <dbReference type="ARBA" id="ARBA00022741"/>
    </source>
</evidence>
<reference evidence="6 7" key="1">
    <citation type="submission" date="2009-02" db="EMBL/GenBank/DDBJ databases">
        <title>Sequencing of the draft genome and assembly of Dethiobacter alkaliphilus AHT 1.</title>
        <authorList>
            <consortium name="US DOE Joint Genome Institute (JGI-PGF)"/>
            <person name="Lucas S."/>
            <person name="Copeland A."/>
            <person name="Lapidus A."/>
            <person name="Glavina del Rio T."/>
            <person name="Dalin E."/>
            <person name="Tice H."/>
            <person name="Bruce D."/>
            <person name="Goodwin L."/>
            <person name="Pitluck S."/>
            <person name="Larimer F."/>
            <person name="Land M.L."/>
            <person name="Hauser L."/>
            <person name="Muyzer G."/>
        </authorList>
    </citation>
    <scope>NUCLEOTIDE SEQUENCE [LARGE SCALE GENOMIC DNA]</scope>
    <source>
        <strain evidence="6 7">AHT 1</strain>
    </source>
</reference>
<proteinExistence type="predicted"/>
<dbReference type="InterPro" id="IPR017871">
    <property type="entry name" value="ABC_transporter-like_CS"/>
</dbReference>
<gene>
    <name evidence="6" type="ORF">DealDRAFT_2067</name>
</gene>
<evidence type="ECO:0000256" key="3">
    <source>
        <dbReference type="ARBA" id="ARBA00022840"/>
    </source>
</evidence>
<evidence type="ECO:0000256" key="4">
    <source>
        <dbReference type="ARBA" id="ARBA00066388"/>
    </source>
</evidence>
<dbReference type="EMBL" id="ACJM01000010">
    <property type="protein sequence ID" value="EEG77032.1"/>
    <property type="molecule type" value="Genomic_DNA"/>
</dbReference>
<evidence type="ECO:0000259" key="5">
    <source>
        <dbReference type="PROSITE" id="PS50893"/>
    </source>
</evidence>
<keyword evidence="2" id="KW-0547">Nucleotide-binding</keyword>
<dbReference type="Gene3D" id="2.40.50.100">
    <property type="match status" value="1"/>
</dbReference>
<protein>
    <recommendedName>
        <fullName evidence="4">ABC-type quaternary amine transporter</fullName>
        <ecNumber evidence="4">7.6.2.9</ecNumber>
    </recommendedName>
</protein>
<dbReference type="SUPFAM" id="SSF50331">
    <property type="entry name" value="MOP-like"/>
    <property type="match status" value="1"/>
</dbReference>
<dbReference type="GO" id="GO:0005524">
    <property type="term" value="F:ATP binding"/>
    <property type="evidence" value="ECO:0007669"/>
    <property type="project" value="UniProtKB-KW"/>
</dbReference>
<dbReference type="EC" id="7.6.2.9" evidence="4"/>
<dbReference type="Proteomes" id="UP000006443">
    <property type="component" value="Unassembled WGS sequence"/>
</dbReference>
<dbReference type="InterPro" id="IPR027417">
    <property type="entry name" value="P-loop_NTPase"/>
</dbReference>
<dbReference type="PROSITE" id="PS50893">
    <property type="entry name" value="ABC_TRANSPORTER_2"/>
    <property type="match status" value="1"/>
</dbReference>
<dbReference type="AlphaFoldDB" id="C0GHV8"/>
<dbReference type="Pfam" id="PF00005">
    <property type="entry name" value="ABC_tran"/>
    <property type="match status" value="1"/>
</dbReference>
<accession>C0GHV8</accession>
<dbReference type="SUPFAM" id="SSF52540">
    <property type="entry name" value="P-loop containing nucleoside triphosphate hydrolases"/>
    <property type="match status" value="1"/>
</dbReference>
<dbReference type="GO" id="GO:0016887">
    <property type="term" value="F:ATP hydrolysis activity"/>
    <property type="evidence" value="ECO:0007669"/>
    <property type="project" value="InterPro"/>
</dbReference>
<dbReference type="GO" id="GO:0015418">
    <property type="term" value="F:ABC-type quaternary ammonium compound transporting activity"/>
    <property type="evidence" value="ECO:0007669"/>
    <property type="project" value="UniProtKB-EC"/>
</dbReference>
<keyword evidence="3" id="KW-0067">ATP-binding</keyword>
<name>C0GHV8_DETAL</name>
<dbReference type="InterPro" id="IPR050093">
    <property type="entry name" value="ABC_SmlMolc_Importer"/>
</dbReference>
<dbReference type="InterPro" id="IPR008995">
    <property type="entry name" value="Mo/tungstate-bd_C_term_dom"/>
</dbReference>
<dbReference type="PANTHER" id="PTHR42781">
    <property type="entry name" value="SPERMIDINE/PUTRESCINE IMPORT ATP-BINDING PROTEIN POTA"/>
    <property type="match status" value="1"/>
</dbReference>
<evidence type="ECO:0000256" key="1">
    <source>
        <dbReference type="ARBA" id="ARBA00022448"/>
    </source>
</evidence>
<dbReference type="InterPro" id="IPR003439">
    <property type="entry name" value="ABC_transporter-like_ATP-bd"/>
</dbReference>
<evidence type="ECO:0000313" key="7">
    <source>
        <dbReference type="Proteomes" id="UP000006443"/>
    </source>
</evidence>
<feature type="domain" description="ABC transporter" evidence="5">
    <location>
        <begin position="4"/>
        <end position="235"/>
    </location>
</feature>
<dbReference type="RefSeq" id="WP_008517199.1">
    <property type="nucleotide sequence ID" value="NZ_ACJM01000010.1"/>
</dbReference>
<dbReference type="Gene3D" id="3.40.50.300">
    <property type="entry name" value="P-loop containing nucleotide triphosphate hydrolases"/>
    <property type="match status" value="1"/>
</dbReference>
<dbReference type="STRING" id="555088.DealDRAFT_2067"/>
<dbReference type="OrthoDB" id="9802264at2"/>
<dbReference type="SMART" id="SM00382">
    <property type="entry name" value="AAA"/>
    <property type="match status" value="1"/>
</dbReference>
<comment type="caution">
    <text evidence="6">The sequence shown here is derived from an EMBL/GenBank/DDBJ whole genome shotgun (WGS) entry which is preliminary data.</text>
</comment>
<organism evidence="6 7">
    <name type="scientific">Dethiobacter alkaliphilus AHT 1</name>
    <dbReference type="NCBI Taxonomy" id="555088"/>
    <lineage>
        <taxon>Bacteria</taxon>
        <taxon>Bacillati</taxon>
        <taxon>Bacillota</taxon>
        <taxon>Dethiobacteria</taxon>
        <taxon>Dethiobacterales</taxon>
        <taxon>Dethiobacteraceae</taxon>
        <taxon>Dethiobacter</taxon>
    </lineage>
</organism>
<dbReference type="InterPro" id="IPR003593">
    <property type="entry name" value="AAA+_ATPase"/>
</dbReference>
<dbReference type="FunFam" id="3.40.50.300:FF:000425">
    <property type="entry name" value="Probable ABC transporter, ATP-binding subunit"/>
    <property type="match status" value="1"/>
</dbReference>
<keyword evidence="1" id="KW-0813">Transport</keyword>
<evidence type="ECO:0000313" key="6">
    <source>
        <dbReference type="EMBL" id="EEG77032.1"/>
    </source>
</evidence>
<sequence>MYDIELKGITKTYAGSSEAAVKNLTLSLERGSIVTLLGPSGCGKSTTLRLIAGFEQAEEGKIVLAGKTVSDGGCWTPPEKRGVGMVFQDYALFPHLTVFENVGFGYKEKDRNERIKEVLELVSLQGFEKRYPNELSGGQQQRVALARALTRRPVVVLLDEPFSNLDADLRVQMRMDVRRIIKEAGATAVFVSHDQKDALAISDRVVVMKDGEIQQDGTPREIYQFPENVFVATFVGQTNIMEGVIGKDGHSVDTPLGNIPCRHTHDLTPGTEVHISVRAESLEMCKDGPLEGRVMNTVYTGSTIDSYIEVLLPDGKTYNLLVHFHPEIKIKAGDTARFKVLPDFVAVIRH</sequence>
<keyword evidence="7" id="KW-1185">Reference proteome</keyword>
<dbReference type="PROSITE" id="PS00211">
    <property type="entry name" value="ABC_TRANSPORTER_1"/>
    <property type="match status" value="1"/>
</dbReference>
<dbReference type="eggNOG" id="COG3842">
    <property type="taxonomic scope" value="Bacteria"/>
</dbReference>